<dbReference type="PANTHER" id="PTHR33116:SF86">
    <property type="entry name" value="REVERSE TRANSCRIPTASE DOMAIN-CONTAINING PROTEIN"/>
    <property type="match status" value="1"/>
</dbReference>
<dbReference type="Pfam" id="PF13966">
    <property type="entry name" value="zf-RVT"/>
    <property type="match status" value="1"/>
</dbReference>
<dbReference type="InterPro" id="IPR036397">
    <property type="entry name" value="RNaseH_sf"/>
</dbReference>
<organism evidence="3 4">
    <name type="scientific">Linum trigynum</name>
    <dbReference type="NCBI Taxonomy" id="586398"/>
    <lineage>
        <taxon>Eukaryota</taxon>
        <taxon>Viridiplantae</taxon>
        <taxon>Streptophyta</taxon>
        <taxon>Embryophyta</taxon>
        <taxon>Tracheophyta</taxon>
        <taxon>Spermatophyta</taxon>
        <taxon>Magnoliopsida</taxon>
        <taxon>eudicotyledons</taxon>
        <taxon>Gunneridae</taxon>
        <taxon>Pentapetalae</taxon>
        <taxon>rosids</taxon>
        <taxon>fabids</taxon>
        <taxon>Malpighiales</taxon>
        <taxon>Linaceae</taxon>
        <taxon>Linum</taxon>
    </lineage>
</organism>
<dbReference type="GO" id="GO:0004523">
    <property type="term" value="F:RNA-DNA hybrid ribonuclease activity"/>
    <property type="evidence" value="ECO:0007669"/>
    <property type="project" value="InterPro"/>
</dbReference>
<feature type="domain" description="RNase H type-1" evidence="1">
    <location>
        <begin position="511"/>
        <end position="582"/>
    </location>
</feature>
<dbReference type="InterPro" id="IPR002156">
    <property type="entry name" value="RNaseH_domain"/>
</dbReference>
<dbReference type="GO" id="GO:0003676">
    <property type="term" value="F:nucleic acid binding"/>
    <property type="evidence" value="ECO:0007669"/>
    <property type="project" value="InterPro"/>
</dbReference>
<evidence type="ECO:0000259" key="1">
    <source>
        <dbReference type="Pfam" id="PF13456"/>
    </source>
</evidence>
<name>A0AAV2F812_9ROSI</name>
<evidence type="ECO:0008006" key="5">
    <source>
        <dbReference type="Google" id="ProtNLM"/>
    </source>
</evidence>
<reference evidence="3 4" key="1">
    <citation type="submission" date="2024-04" db="EMBL/GenBank/DDBJ databases">
        <authorList>
            <person name="Fracassetti M."/>
        </authorList>
    </citation>
    <scope>NUCLEOTIDE SEQUENCE [LARGE SCALE GENOMIC DNA]</scope>
</reference>
<keyword evidence="4" id="KW-1185">Reference proteome</keyword>
<dbReference type="Proteomes" id="UP001497516">
    <property type="component" value="Chromosome 6"/>
</dbReference>
<dbReference type="Pfam" id="PF13456">
    <property type="entry name" value="RVT_3"/>
    <property type="match status" value="1"/>
</dbReference>
<evidence type="ECO:0000259" key="2">
    <source>
        <dbReference type="Pfam" id="PF13966"/>
    </source>
</evidence>
<feature type="domain" description="Reverse transcriptase zinc-binding" evidence="2">
    <location>
        <begin position="303"/>
        <end position="409"/>
    </location>
</feature>
<accession>A0AAV2F812</accession>
<dbReference type="PANTHER" id="PTHR33116">
    <property type="entry name" value="REVERSE TRANSCRIPTASE ZINC-BINDING DOMAIN-CONTAINING PROTEIN-RELATED-RELATED"/>
    <property type="match status" value="1"/>
</dbReference>
<proteinExistence type="predicted"/>
<dbReference type="Gene3D" id="3.30.420.10">
    <property type="entry name" value="Ribonuclease H-like superfamily/Ribonuclease H"/>
    <property type="match status" value="1"/>
</dbReference>
<protein>
    <recommendedName>
        <fullName evidence="5">Reverse transcriptase zinc-binding domain-containing protein</fullName>
    </recommendedName>
</protein>
<evidence type="ECO:0000313" key="4">
    <source>
        <dbReference type="Proteomes" id="UP001497516"/>
    </source>
</evidence>
<dbReference type="InterPro" id="IPR026960">
    <property type="entry name" value="RVT-Znf"/>
</dbReference>
<evidence type="ECO:0000313" key="3">
    <source>
        <dbReference type="EMBL" id="CAL1394093.1"/>
    </source>
</evidence>
<gene>
    <name evidence="3" type="ORF">LTRI10_LOCUS34616</name>
</gene>
<dbReference type="AlphaFoldDB" id="A0AAV2F812"/>
<sequence>MVNLTKSEVSFSPNLNADTRTYLAEILGMKQVVNHQKYLGLPTVVGRQKKEVFGVLVEKVRKKIKHWKGKMLSVAAKEVLIKSVAQAQATYTMSVFQVPDGVIDELRKAISSFWWGQQKEERRITWKAWKKLCKPKEEGGLDFRDLKTFNLALLGKQIWNLLQNPTSLAARVLKAKYYPNSDVLQARVGYNPSFTWRSLMAAQTMVKEGLRWIIGDGRLTNIWQDRWLANAEEDGYKVTTPQCTIGGTSIVAELIDHESRMWKSNILQQHFNAVDRARIQGTPIPRQPAQDERIWSFEKNGKFSVRTAYRYWFKKNTEKEIHWEEVDVETEEQGIEVEAYDPMNWKRLWKLIIPPKVKIFLWKLAHNILPTGKNLESRKRDASPNCPFCGLEETQNHIFRECDWAVRIWKPTPLRNFFELDGTLSPGSWLCEIMEMVDDDTLGQLGVLLWFMWFERNNQCFNNHKAEEWEIAGKAYAYWEEYQNQNNQGPIQVEERSYTWKKPPEGWLKMNIDAAVMAGQGTGYGAVVRDERGNFRYAAIRRERAQWSPEIAEIRAIQFGLRLKEMYDLQQIVVETDCQPVFLSL</sequence>
<dbReference type="EMBL" id="OZ034819">
    <property type="protein sequence ID" value="CAL1394093.1"/>
    <property type="molecule type" value="Genomic_DNA"/>
</dbReference>